<keyword evidence="3" id="KW-0949">S-adenosyl-L-methionine</keyword>
<name>A0A1C3HAQ6_SERMA</name>
<dbReference type="EMBL" id="LT575490">
    <property type="protein sequence ID" value="SAY42121.1"/>
    <property type="molecule type" value="Genomic_DNA"/>
</dbReference>
<dbReference type="Gene3D" id="1.10.10.10">
    <property type="entry name" value="Winged helix-like DNA-binding domain superfamily/Winged helix DNA-binding domain"/>
    <property type="match status" value="1"/>
</dbReference>
<dbReference type="InterPro" id="IPR036390">
    <property type="entry name" value="WH_DNA-bd_sf"/>
</dbReference>
<evidence type="ECO:0000256" key="1">
    <source>
        <dbReference type="ARBA" id="ARBA00022603"/>
    </source>
</evidence>
<dbReference type="InterPro" id="IPR029063">
    <property type="entry name" value="SAM-dependent_MTases_sf"/>
</dbReference>
<dbReference type="InterPro" id="IPR001077">
    <property type="entry name" value="COMT_C"/>
</dbReference>
<dbReference type="PIRSF" id="PIRSF005739">
    <property type="entry name" value="O-mtase"/>
    <property type="match status" value="1"/>
</dbReference>
<evidence type="ECO:0000256" key="3">
    <source>
        <dbReference type="ARBA" id="ARBA00022691"/>
    </source>
</evidence>
<dbReference type="InterPro" id="IPR016461">
    <property type="entry name" value="COMT-like"/>
</dbReference>
<dbReference type="Gene3D" id="3.40.50.150">
    <property type="entry name" value="Vaccinia Virus protein VP39"/>
    <property type="match status" value="1"/>
</dbReference>
<dbReference type="Pfam" id="PF00891">
    <property type="entry name" value="Methyltransf_2"/>
    <property type="match status" value="1"/>
</dbReference>
<reference evidence="6" key="1">
    <citation type="submission" date="2016-05" db="EMBL/GenBank/DDBJ databases">
        <authorList>
            <person name="Cock P.J.A."/>
            <person name="Cock P.J.A."/>
        </authorList>
    </citation>
    <scope>NUCLEOTIDE SEQUENCE</scope>
    <source>
        <strain evidence="6">PWN146_assembly</strain>
    </source>
</reference>
<sequence length="342" mass="38222">MNHSVRPPQCDDKTILDITMNLYLYPAVLIAHRLGIFEFIALHPRNLTDICAQANVERRPAETLVMALLALKLIDRDGETFSLTPEAETFLLKNNPHYFGYFWDLMVENSEIFSLKNLESAIRKNTSQVYGEQELFETNTLDADRMRRFTHAMHSLSMGSASVWPALLHLGDCRAALDIGGASGAHAISLAAHWPTLTCTVFDLPEVCPLAADYAHHYGLSQRIGTHSGDMWRDPYPAADLHLYSNIFHDWPMDKNRFLAQKSYAALPPGGRIVIHEVLYNDDDDGPPAAAGYSLMMMGWTQGRQYSGREIGDLLRDVGFGPVQVLPSLGYFSIVTAQKPQA</sequence>
<dbReference type="PANTHER" id="PTHR43712">
    <property type="entry name" value="PUTATIVE (AFU_ORTHOLOGUE AFUA_4G14580)-RELATED"/>
    <property type="match status" value="1"/>
</dbReference>
<dbReference type="CDD" id="cd02440">
    <property type="entry name" value="AdoMet_MTases"/>
    <property type="match status" value="1"/>
</dbReference>
<organism evidence="6">
    <name type="scientific">Serratia marcescens</name>
    <dbReference type="NCBI Taxonomy" id="615"/>
    <lineage>
        <taxon>Bacteria</taxon>
        <taxon>Pseudomonadati</taxon>
        <taxon>Pseudomonadota</taxon>
        <taxon>Gammaproteobacteria</taxon>
        <taxon>Enterobacterales</taxon>
        <taxon>Yersiniaceae</taxon>
        <taxon>Serratia</taxon>
    </lineage>
</organism>
<dbReference type="GO" id="GO:0032259">
    <property type="term" value="P:methylation"/>
    <property type="evidence" value="ECO:0007669"/>
    <property type="project" value="UniProtKB-KW"/>
</dbReference>
<dbReference type="GO" id="GO:0008171">
    <property type="term" value="F:O-methyltransferase activity"/>
    <property type="evidence" value="ECO:0007669"/>
    <property type="project" value="InterPro"/>
</dbReference>
<dbReference type="PROSITE" id="PS51683">
    <property type="entry name" value="SAM_OMT_II"/>
    <property type="match status" value="1"/>
</dbReference>
<protein>
    <submittedName>
        <fullName evidence="6">Demethylspheroidene O-methyltransferase</fullName>
        <ecNumber evidence="6">2.1.1.210</ecNumber>
    </submittedName>
</protein>
<evidence type="ECO:0000313" key="6">
    <source>
        <dbReference type="EMBL" id="SAY42121.1"/>
    </source>
</evidence>
<dbReference type="InterPro" id="IPR036388">
    <property type="entry name" value="WH-like_DNA-bd_sf"/>
</dbReference>
<dbReference type="EC" id="2.1.1.210" evidence="6"/>
<proteinExistence type="predicted"/>
<feature type="domain" description="O-methyltransferase C-terminal" evidence="5">
    <location>
        <begin position="118"/>
        <end position="320"/>
    </location>
</feature>
<dbReference type="SUPFAM" id="SSF53335">
    <property type="entry name" value="S-adenosyl-L-methionine-dependent methyltransferases"/>
    <property type="match status" value="1"/>
</dbReference>
<accession>A0A1C3HAQ6</accession>
<evidence type="ECO:0000256" key="4">
    <source>
        <dbReference type="PIRSR" id="PIRSR005739-1"/>
    </source>
</evidence>
<gene>
    <name evidence="6" type="primary">crtF</name>
    <name evidence="6" type="ORF">PWN146_00799</name>
</gene>
<dbReference type="SUPFAM" id="SSF46785">
    <property type="entry name" value="Winged helix' DNA-binding domain"/>
    <property type="match status" value="1"/>
</dbReference>
<dbReference type="AlphaFoldDB" id="A0A1C3HAQ6"/>
<feature type="active site" description="Proton acceptor" evidence="4">
    <location>
        <position position="249"/>
    </location>
</feature>
<dbReference type="PANTHER" id="PTHR43712:SF2">
    <property type="entry name" value="O-METHYLTRANSFERASE CICE"/>
    <property type="match status" value="1"/>
</dbReference>
<keyword evidence="2 6" id="KW-0808">Transferase</keyword>
<evidence type="ECO:0000256" key="2">
    <source>
        <dbReference type="ARBA" id="ARBA00022679"/>
    </source>
</evidence>
<evidence type="ECO:0000259" key="5">
    <source>
        <dbReference type="Pfam" id="PF00891"/>
    </source>
</evidence>
<dbReference type="GO" id="GO:0043803">
    <property type="term" value="F:hydroxyneurosporene-O-methyltransferase activity"/>
    <property type="evidence" value="ECO:0007669"/>
    <property type="project" value="UniProtKB-EC"/>
</dbReference>
<keyword evidence="1 6" id="KW-0489">Methyltransferase</keyword>